<evidence type="ECO:0000259" key="6">
    <source>
        <dbReference type="Pfam" id="PF02463"/>
    </source>
</evidence>
<name>A0ABX0ZPA2_9ACTN</name>
<dbReference type="Pfam" id="PF02463">
    <property type="entry name" value="SMC_N"/>
    <property type="match status" value="1"/>
</dbReference>
<dbReference type="PANTHER" id="PTHR32114">
    <property type="entry name" value="ABC TRANSPORTER ABCH.3"/>
    <property type="match status" value="1"/>
</dbReference>
<comment type="subunit">
    <text evidence="2">Heterodimer of SbcC and SbcD.</text>
</comment>
<evidence type="ECO:0000256" key="5">
    <source>
        <dbReference type="SAM" id="MobiDB-lite"/>
    </source>
</evidence>
<proteinExistence type="inferred from homology"/>
<reference evidence="7 8" key="1">
    <citation type="submission" date="2020-03" db="EMBL/GenBank/DDBJ databases">
        <title>WGS of actinomycetes isolated from Thailand.</title>
        <authorList>
            <person name="Thawai C."/>
        </authorList>
    </citation>
    <scope>NUCLEOTIDE SEQUENCE [LARGE SCALE GENOMIC DNA]</scope>
    <source>
        <strain evidence="7 8">PRB2-1</strain>
    </source>
</reference>
<evidence type="ECO:0000256" key="1">
    <source>
        <dbReference type="ARBA" id="ARBA00006930"/>
    </source>
</evidence>
<evidence type="ECO:0000256" key="4">
    <source>
        <dbReference type="SAM" id="Coils"/>
    </source>
</evidence>
<protein>
    <recommendedName>
        <fullName evidence="3">Nuclease SbcCD subunit C</fullName>
    </recommendedName>
</protein>
<organism evidence="7 8">
    <name type="scientific">Actinacidiphila epipremni</name>
    <dbReference type="NCBI Taxonomy" id="2053013"/>
    <lineage>
        <taxon>Bacteria</taxon>
        <taxon>Bacillati</taxon>
        <taxon>Actinomycetota</taxon>
        <taxon>Actinomycetes</taxon>
        <taxon>Kitasatosporales</taxon>
        <taxon>Streptomycetaceae</taxon>
        <taxon>Actinacidiphila</taxon>
    </lineage>
</organism>
<dbReference type="InterPro" id="IPR027417">
    <property type="entry name" value="P-loop_NTPase"/>
</dbReference>
<dbReference type="Proteomes" id="UP000734511">
    <property type="component" value="Unassembled WGS sequence"/>
</dbReference>
<comment type="similarity">
    <text evidence="1">Belongs to the SMC family. SbcC subfamily.</text>
</comment>
<dbReference type="PANTHER" id="PTHR32114:SF2">
    <property type="entry name" value="ABC TRANSPORTER ABCH.3"/>
    <property type="match status" value="1"/>
</dbReference>
<comment type="caution">
    <text evidence="7">The sequence shown here is derived from an EMBL/GenBank/DDBJ whole genome shotgun (WGS) entry which is preliminary data.</text>
</comment>
<gene>
    <name evidence="7" type="ORF">HCN08_13930</name>
</gene>
<feature type="domain" description="RecF/RecN/SMC N-terminal" evidence="6">
    <location>
        <begin position="67"/>
        <end position="650"/>
    </location>
</feature>
<evidence type="ECO:0000256" key="2">
    <source>
        <dbReference type="ARBA" id="ARBA00011322"/>
    </source>
</evidence>
<feature type="compositionally biased region" description="Pro residues" evidence="5">
    <location>
        <begin position="11"/>
        <end position="20"/>
    </location>
</feature>
<evidence type="ECO:0000313" key="7">
    <source>
        <dbReference type="EMBL" id="NJP44486.1"/>
    </source>
</evidence>
<dbReference type="SUPFAM" id="SSF52540">
    <property type="entry name" value="P-loop containing nucleoside triphosphate hydrolases"/>
    <property type="match status" value="1"/>
</dbReference>
<evidence type="ECO:0000313" key="8">
    <source>
        <dbReference type="Proteomes" id="UP000734511"/>
    </source>
</evidence>
<sequence length="820" mass="87360">MVPAMTKNPEVPEPPAPDDPPTLSRLVRDRLAASTLAAPVKTLLLDVLGAPEPSDDAPSSTPAERVYLESVAVTGFRGIGRRAKLPLAPKPGVTLVVGRNGSGKSSFADGIETALTGTSARWDGRSAVWRDNWRNLHHDGDPRVEAKVRVAGDDRPSTITCAWPSDDVSKPETTFKRPGHGTGSIAAVGWERPLADYRPFLPYSDLDRMISGKPSEMYDTVARILGLGRLTAAADLLKAQEKALAAPGKAAADELPSLVAALDDSGDPRATTALAALTGPGAPDLEALTALVDGLPAADDAHLRRLRTAAALNGPDLARVGTAVDRLREALAVLDDVRATGAEDAHQQAELLAKALDHARRHRDDPTCPVCGSDRPLDDEWAEQAAARIDALRHEASAAEKARQGLRDAEHAVRDLIAPAPEQLPAALADPWARWAACRRITGAEQLAAAAEDAAVVLADACDAVRKEAARELAALDEAWRGCVVRLAGWLGHARDAAAAEPRLREIRAAIKWLRAAAGELRQERLRPFADHSQRIWEELRQQSDVELGDVRLTGSDKASVRKLVMDVTVDGEPASALGVMSQGELHSLALALFLPRAAAAESPFGFVVIDDPVQSMDPAKVHGLAKVLHSLGKIRQVVVFTHDTRLQQAFTDQELPVTVLAVERAARSAVRVEPVTDPIHQALNDARALACTPGLPPAAMTHVLPGICRTVLERAFTEAAWVRLHRAGTPEPEAEQAVRGATGLRAIAALGLFGDASRTDDVYMEVRRRCGGGRAVEVLSKCQAGSHPGGTTMPDPKGFIRAVEAIALVVRTPEEGTQR</sequence>
<dbReference type="InterPro" id="IPR003395">
    <property type="entry name" value="RecF/RecN/SMC_N"/>
</dbReference>
<dbReference type="EMBL" id="JAATEJ010000009">
    <property type="protein sequence ID" value="NJP44486.1"/>
    <property type="molecule type" value="Genomic_DNA"/>
</dbReference>
<dbReference type="Gene3D" id="3.40.50.300">
    <property type="entry name" value="P-loop containing nucleotide triphosphate hydrolases"/>
    <property type="match status" value="2"/>
</dbReference>
<keyword evidence="4" id="KW-0175">Coiled coil</keyword>
<feature type="region of interest" description="Disordered" evidence="5">
    <location>
        <begin position="1"/>
        <end position="23"/>
    </location>
</feature>
<evidence type="ECO:0000256" key="3">
    <source>
        <dbReference type="ARBA" id="ARBA00013368"/>
    </source>
</evidence>
<feature type="coiled-coil region" evidence="4">
    <location>
        <begin position="382"/>
        <end position="409"/>
    </location>
</feature>
<accession>A0ABX0ZPA2</accession>
<keyword evidence="8" id="KW-1185">Reference proteome</keyword>